<proteinExistence type="predicted"/>
<sequence>MADIRSGQVYINNIDIYNEFGAFLAEERKGGRENLKSIYTPSPTKKHVAVNFRERTGEKHAKELLVVNEARDVTLTFCIYAPTQEKWLQQYNDFVAYLKRGDKGWLAFRFPSINLELKMFYQSCTSYAPLTYLWRQGVQASHFKIKFREPEPVL</sequence>
<protein>
    <submittedName>
        <fullName evidence="1">Uncharacterized protein</fullName>
    </submittedName>
</protein>
<dbReference type="EMBL" id="BK015132">
    <property type="protein sequence ID" value="DAD92286.1"/>
    <property type="molecule type" value="Genomic_DNA"/>
</dbReference>
<organism evidence="1">
    <name type="scientific">Myoviridae sp. ct9MV2</name>
    <dbReference type="NCBI Taxonomy" id="2826625"/>
    <lineage>
        <taxon>Viruses</taxon>
        <taxon>Duplodnaviria</taxon>
        <taxon>Heunggongvirae</taxon>
        <taxon>Uroviricota</taxon>
        <taxon>Caudoviricetes</taxon>
    </lineage>
</organism>
<accession>A0A8S5NC63</accession>
<evidence type="ECO:0000313" key="1">
    <source>
        <dbReference type="EMBL" id="DAD92286.1"/>
    </source>
</evidence>
<reference evidence="1" key="1">
    <citation type="journal article" date="2021" name="Proc. Natl. Acad. Sci. U.S.A.">
        <title>A Catalog of Tens of Thousands of Viruses from Human Metagenomes Reveals Hidden Associations with Chronic Diseases.</title>
        <authorList>
            <person name="Tisza M.J."/>
            <person name="Buck C.B."/>
        </authorList>
    </citation>
    <scope>NUCLEOTIDE SEQUENCE</scope>
    <source>
        <strain evidence="1">Ct9MV2</strain>
    </source>
</reference>
<name>A0A8S5NC63_9CAUD</name>